<accession>F7ZFZ0</accession>
<dbReference type="EMBL" id="CP002623">
    <property type="protein sequence ID" value="AEI93530.1"/>
    <property type="molecule type" value="Genomic_DNA"/>
</dbReference>
<keyword evidence="3" id="KW-1185">Reference proteome</keyword>
<dbReference type="STRING" id="391595.RLO149_c015350"/>
<evidence type="ECO:0000256" key="1">
    <source>
        <dbReference type="SAM" id="MobiDB-lite"/>
    </source>
</evidence>
<feature type="region of interest" description="Disordered" evidence="1">
    <location>
        <begin position="138"/>
        <end position="174"/>
    </location>
</feature>
<gene>
    <name evidence="2" type="ordered locus">RLO149_c015350</name>
</gene>
<dbReference type="KEGG" id="rli:RLO149_c015350"/>
<dbReference type="InterPro" id="IPR021736">
    <property type="entry name" value="DUF3305"/>
</dbReference>
<evidence type="ECO:0000313" key="3">
    <source>
        <dbReference type="Proteomes" id="UP000001353"/>
    </source>
</evidence>
<evidence type="ECO:0000313" key="2">
    <source>
        <dbReference type="EMBL" id="AEI93530.1"/>
    </source>
</evidence>
<sequence>MRKAPGVTRWVKWSWKAIAVLPGAADADWKRLRSDGDVTEYHAATKELWLYVSDTEAYAHEFGTETPSIYIVLRPSKASGDGQLDVMHVTVSPYEAQDYCDSGEEIVEKVAMPPAVHAWVQDFVEKYHVEEPFVKRRRNKQRVDRKDDGIGDRRIAQATDVYRAPVTQPREAAE</sequence>
<dbReference type="Pfam" id="PF11749">
    <property type="entry name" value="DUF3305"/>
    <property type="match status" value="1"/>
</dbReference>
<protein>
    <recommendedName>
        <fullName evidence="4">Molybdopterin-guanine dinucleotide biosynthesis protein A</fullName>
    </recommendedName>
</protein>
<reference evidence="2 3" key="1">
    <citation type="journal article" date="2011" name="BMC Genomics">
        <title>Comparative genome analysis and genome-guided physiological analysis of Roseobacter litoralis.</title>
        <authorList>
            <person name="Kalhoefer D."/>
            <person name="Thole S."/>
            <person name="Voget S."/>
            <person name="Lehmann R."/>
            <person name="Liesegang H."/>
            <person name="Wollher A."/>
            <person name="Daniel R."/>
            <person name="Simon M."/>
            <person name="Brinkhoff T."/>
        </authorList>
    </citation>
    <scope>NUCLEOTIDE SEQUENCE [LARGE SCALE GENOMIC DNA]</scope>
    <source>
        <strain evidence="3">ATCC 49566 / DSM 6996 / JCM 21268 / NBRC 15278 / OCh 149</strain>
    </source>
</reference>
<dbReference type="Proteomes" id="UP000001353">
    <property type="component" value="Chromosome"/>
</dbReference>
<name>F7ZFZ0_ROSLO</name>
<evidence type="ECO:0008006" key="4">
    <source>
        <dbReference type="Google" id="ProtNLM"/>
    </source>
</evidence>
<feature type="compositionally biased region" description="Basic and acidic residues" evidence="1">
    <location>
        <begin position="141"/>
        <end position="155"/>
    </location>
</feature>
<dbReference type="AlphaFoldDB" id="F7ZFZ0"/>
<dbReference type="HOGENOM" id="CLU_114505_0_0_5"/>
<dbReference type="RefSeq" id="WP_013961466.1">
    <property type="nucleotide sequence ID" value="NC_015730.1"/>
</dbReference>
<organism evidence="2 3">
    <name type="scientific">Roseobacter litoralis (strain ATCC 49566 / DSM 6996 / JCM 21268 / NBRC 15278 / OCh 149)</name>
    <dbReference type="NCBI Taxonomy" id="391595"/>
    <lineage>
        <taxon>Bacteria</taxon>
        <taxon>Pseudomonadati</taxon>
        <taxon>Pseudomonadota</taxon>
        <taxon>Alphaproteobacteria</taxon>
        <taxon>Rhodobacterales</taxon>
        <taxon>Roseobacteraceae</taxon>
        <taxon>Roseobacter</taxon>
    </lineage>
</organism>
<dbReference type="eggNOG" id="COG0746">
    <property type="taxonomic scope" value="Bacteria"/>
</dbReference>
<proteinExistence type="predicted"/>